<dbReference type="Gene3D" id="3.10.110.10">
    <property type="entry name" value="Ubiquitin Conjugating Enzyme"/>
    <property type="match status" value="1"/>
</dbReference>
<gene>
    <name evidence="5" type="ORF">URODEC1_LOCUS14260</name>
</gene>
<dbReference type="InterPro" id="IPR057735">
    <property type="entry name" value="UBE2O-like_tSH3-B"/>
</dbReference>
<keyword evidence="2" id="KW-0833">Ubl conjugation pathway</keyword>
<feature type="region of interest" description="Disordered" evidence="3">
    <location>
        <begin position="508"/>
        <end position="559"/>
    </location>
</feature>
<evidence type="ECO:0000256" key="3">
    <source>
        <dbReference type="SAM" id="MobiDB-lite"/>
    </source>
</evidence>
<keyword evidence="1" id="KW-0808">Transferase</keyword>
<dbReference type="Proteomes" id="UP001497457">
    <property type="component" value="Chromosome 12b"/>
</dbReference>
<dbReference type="Pfam" id="PF00179">
    <property type="entry name" value="UQ_con"/>
    <property type="match status" value="1"/>
</dbReference>
<dbReference type="Pfam" id="PF23043">
    <property type="entry name" value="SH3-B_UBE2O"/>
    <property type="match status" value="1"/>
</dbReference>
<dbReference type="Pfam" id="PF23046">
    <property type="entry name" value="tSH3-B_UBE2O"/>
    <property type="match status" value="1"/>
</dbReference>
<dbReference type="InterPro" id="IPR000608">
    <property type="entry name" value="UBC"/>
</dbReference>
<sequence>MDDATTARKATIGIGDLVSFNSEGAYGDHRLVVDEDDTPEGKLAVLRVGRAMAHADPGDLTVVDRSSLFQGQMVLLASDPGGQAGVVTSVETALDLAELHGGAAVAAGVPAAELRRVTSLVHGDYVVSGPWLGRVVHNLVDVDVLFDGGAVCRVDAAIDLLEVIDENLNIMRPDMTSFFHPGQRVRAAAGKESVFQDAQWLKGCWQWQSAHVEGTVAKVEIDVVFVSWVALAHLGTDLDLIRASAPPSMISKRKKSLDGVHHPLTFFDSDDQCYWAVTDRCFFRRDHHRRDQDEHAEFERPMSVVGSRTTADVLWQDGTRPAVGVAGSLAPFHTNANKFVPGERVVSLAAGPPAARSGVVRSVNVTDQTVRVSWLKAAAPGEVECDETVSAYDLDQDSDHDIFYDDIVIRLRQLPESGSHGGGVSGGSTEAPVPATEGNNKEVAGAVVADDLSWVGRVVDICDAYVQVKWGDGNTSKVLPDEVEVVEERNLNDIQQEMIRYFADEYPEDSAQDECTHEHEEPAAIAVGNEDNGGGDGDDEEDNNDNPALTSCGQEGVDHDDACAEREKIAGGVVNGDGLFHFAQFDMVVQSPSDHHYLEGTSQSIVGGKKWAKRVQIEGMENSGEQFTKTIYVRAFEDRMDLLRAVMVGAAGTPYQDGLFFFDVQLPPSYPAVPPQVYCHSFGLRVNPNLYPSGTVCLSLLDTFDGEGDERWSPANSTVLRMLVSIQGLVLNEQPYYNEAGYQEKIGTPEGARNALPYAENAYMLSLRTMLHLLRRPPTGFEELVRGHARRRGRFVLRACKAYLKGCPVGLLDADARATTESWERPCSAGLRLALTGIVPRLVEAFTEIDADC</sequence>
<dbReference type="CDD" id="cd23837">
    <property type="entry name" value="UBCc_UBE2O"/>
    <property type="match status" value="1"/>
</dbReference>
<reference evidence="5 6" key="2">
    <citation type="submission" date="2024-10" db="EMBL/GenBank/DDBJ databases">
        <authorList>
            <person name="Ryan C."/>
        </authorList>
    </citation>
    <scope>NUCLEOTIDE SEQUENCE [LARGE SCALE GENOMIC DNA]</scope>
</reference>
<name>A0ABC8WJ68_9POAL</name>
<evidence type="ECO:0000313" key="6">
    <source>
        <dbReference type="Proteomes" id="UP001497457"/>
    </source>
</evidence>
<dbReference type="InterPro" id="IPR057733">
    <property type="entry name" value="UBE2O-like_SH3-B"/>
</dbReference>
<dbReference type="PROSITE" id="PS50127">
    <property type="entry name" value="UBC_2"/>
    <property type="match status" value="1"/>
</dbReference>
<dbReference type="SMART" id="SM00212">
    <property type="entry name" value="UBCc"/>
    <property type="match status" value="1"/>
</dbReference>
<dbReference type="GO" id="GO:0016740">
    <property type="term" value="F:transferase activity"/>
    <property type="evidence" value="ECO:0007669"/>
    <property type="project" value="UniProtKB-KW"/>
</dbReference>
<evidence type="ECO:0000313" key="5">
    <source>
        <dbReference type="EMBL" id="CAL4910274.1"/>
    </source>
</evidence>
<feature type="domain" description="UBC core" evidence="4">
    <location>
        <begin position="610"/>
        <end position="794"/>
    </location>
</feature>
<dbReference type="AlphaFoldDB" id="A0ABC8WJ68"/>
<dbReference type="InterPro" id="IPR016135">
    <property type="entry name" value="UBQ-conjugating_enzyme/RWD"/>
</dbReference>
<proteinExistence type="predicted"/>
<dbReference type="EMBL" id="OZ075122">
    <property type="protein sequence ID" value="CAL4910274.1"/>
    <property type="molecule type" value="Genomic_DNA"/>
</dbReference>
<keyword evidence="6" id="KW-1185">Reference proteome</keyword>
<accession>A0ABC8WJ68</accession>
<protein>
    <recommendedName>
        <fullName evidence="4">UBC core domain-containing protein</fullName>
    </recommendedName>
</protein>
<evidence type="ECO:0000259" key="4">
    <source>
        <dbReference type="PROSITE" id="PS50127"/>
    </source>
</evidence>
<dbReference type="PANTHER" id="PTHR46116">
    <property type="entry name" value="(E3-INDEPENDENT) E2 UBIQUITIN-CONJUGATING ENZYME"/>
    <property type="match status" value="1"/>
</dbReference>
<evidence type="ECO:0000256" key="1">
    <source>
        <dbReference type="ARBA" id="ARBA00022679"/>
    </source>
</evidence>
<reference evidence="6" key="1">
    <citation type="submission" date="2024-06" db="EMBL/GenBank/DDBJ databases">
        <authorList>
            <person name="Ryan C."/>
        </authorList>
    </citation>
    <scope>NUCLEOTIDE SEQUENCE [LARGE SCALE GENOMIC DNA]</scope>
</reference>
<evidence type="ECO:0000256" key="2">
    <source>
        <dbReference type="ARBA" id="ARBA00022786"/>
    </source>
</evidence>
<dbReference type="SUPFAM" id="SSF54495">
    <property type="entry name" value="UBC-like"/>
    <property type="match status" value="1"/>
</dbReference>
<dbReference type="PANTHER" id="PTHR46116:SF32">
    <property type="entry name" value="OS05G0153132 PROTEIN"/>
    <property type="match status" value="1"/>
</dbReference>
<organism evidence="5 6">
    <name type="scientific">Urochloa decumbens</name>
    <dbReference type="NCBI Taxonomy" id="240449"/>
    <lineage>
        <taxon>Eukaryota</taxon>
        <taxon>Viridiplantae</taxon>
        <taxon>Streptophyta</taxon>
        <taxon>Embryophyta</taxon>
        <taxon>Tracheophyta</taxon>
        <taxon>Spermatophyta</taxon>
        <taxon>Magnoliopsida</taxon>
        <taxon>Liliopsida</taxon>
        <taxon>Poales</taxon>
        <taxon>Poaceae</taxon>
        <taxon>PACMAD clade</taxon>
        <taxon>Panicoideae</taxon>
        <taxon>Panicodae</taxon>
        <taxon>Paniceae</taxon>
        <taxon>Melinidinae</taxon>
        <taxon>Urochloa</taxon>
    </lineage>
</organism>